<feature type="region of interest" description="Disordered" evidence="1">
    <location>
        <begin position="41"/>
        <end position="73"/>
    </location>
</feature>
<sequence length="73" mass="7992">MASYTTDDAKRVTAQDMAEAHAYYTRLAAEQRPAVRRAIAHLTNTTPPADTEPDVDDDRDEAEGELDGEAGEQ</sequence>
<dbReference type="AlphaFoldDB" id="A0A839DXF7"/>
<evidence type="ECO:0000313" key="2">
    <source>
        <dbReference type="EMBL" id="MBA8823901.1"/>
    </source>
</evidence>
<dbReference type="RefSeq" id="WP_182543110.1">
    <property type="nucleotide sequence ID" value="NZ_JACGWZ010000001.1"/>
</dbReference>
<dbReference type="EMBL" id="JACGWZ010000001">
    <property type="protein sequence ID" value="MBA8823901.1"/>
    <property type="molecule type" value="Genomic_DNA"/>
</dbReference>
<evidence type="ECO:0000256" key="1">
    <source>
        <dbReference type="SAM" id="MobiDB-lite"/>
    </source>
</evidence>
<name>A0A839DXF7_9PSEU</name>
<keyword evidence="3" id="KW-1185">Reference proteome</keyword>
<comment type="caution">
    <text evidence="2">The sequence shown here is derived from an EMBL/GenBank/DDBJ whole genome shotgun (WGS) entry which is preliminary data.</text>
</comment>
<gene>
    <name evidence="2" type="ORF">FHX42_001230</name>
</gene>
<accession>A0A839DXF7</accession>
<reference evidence="2 3" key="1">
    <citation type="submission" date="2020-07" db="EMBL/GenBank/DDBJ databases">
        <title>Sequencing the genomes of 1000 actinobacteria strains.</title>
        <authorList>
            <person name="Klenk H.-P."/>
        </authorList>
    </citation>
    <scope>NUCLEOTIDE SEQUENCE [LARGE SCALE GENOMIC DNA]</scope>
    <source>
        <strain evidence="2 3">DSM 45975</strain>
    </source>
</reference>
<organism evidence="2 3">
    <name type="scientific">Halosaccharopolyspora lacisalsi</name>
    <dbReference type="NCBI Taxonomy" id="1000566"/>
    <lineage>
        <taxon>Bacteria</taxon>
        <taxon>Bacillati</taxon>
        <taxon>Actinomycetota</taxon>
        <taxon>Actinomycetes</taxon>
        <taxon>Pseudonocardiales</taxon>
        <taxon>Pseudonocardiaceae</taxon>
        <taxon>Halosaccharopolyspora</taxon>
    </lineage>
</organism>
<dbReference type="Proteomes" id="UP000569329">
    <property type="component" value="Unassembled WGS sequence"/>
</dbReference>
<evidence type="ECO:0000313" key="3">
    <source>
        <dbReference type="Proteomes" id="UP000569329"/>
    </source>
</evidence>
<proteinExistence type="predicted"/>
<feature type="compositionally biased region" description="Acidic residues" evidence="1">
    <location>
        <begin position="51"/>
        <end position="73"/>
    </location>
</feature>
<protein>
    <submittedName>
        <fullName evidence="2">Tagatose-1,6-bisphosphate aldolase</fullName>
    </submittedName>
</protein>